<keyword evidence="1" id="KW-0812">Transmembrane</keyword>
<dbReference type="Proteomes" id="UP001597601">
    <property type="component" value="Unassembled WGS sequence"/>
</dbReference>
<keyword evidence="1" id="KW-0472">Membrane</keyword>
<keyword evidence="1" id="KW-1133">Transmembrane helix</keyword>
<name>A0ABW5XS20_9SPHI</name>
<feature type="transmembrane region" description="Helical" evidence="1">
    <location>
        <begin position="53"/>
        <end position="72"/>
    </location>
</feature>
<feature type="transmembrane region" description="Helical" evidence="1">
    <location>
        <begin position="12"/>
        <end position="33"/>
    </location>
</feature>
<evidence type="ECO:0000256" key="1">
    <source>
        <dbReference type="SAM" id="Phobius"/>
    </source>
</evidence>
<keyword evidence="3" id="KW-1185">Reference proteome</keyword>
<protein>
    <recommendedName>
        <fullName evidence="4">PH (Pleckstrin Homology) domain-containing protein</fullName>
    </recommendedName>
</protein>
<dbReference type="EMBL" id="JBHUON010000020">
    <property type="protein sequence ID" value="MFD2866063.1"/>
    <property type="molecule type" value="Genomic_DNA"/>
</dbReference>
<accession>A0ABW5XS20</accession>
<proteinExistence type="predicted"/>
<comment type="caution">
    <text evidence="2">The sequence shown here is derived from an EMBL/GenBank/DDBJ whole genome shotgun (WGS) entry which is preliminary data.</text>
</comment>
<evidence type="ECO:0000313" key="3">
    <source>
        <dbReference type="Proteomes" id="UP001597601"/>
    </source>
</evidence>
<evidence type="ECO:0000313" key="2">
    <source>
        <dbReference type="EMBL" id="MFD2866063.1"/>
    </source>
</evidence>
<reference evidence="3" key="1">
    <citation type="journal article" date="2019" name="Int. J. Syst. Evol. Microbiol.">
        <title>The Global Catalogue of Microorganisms (GCM) 10K type strain sequencing project: providing services to taxonomists for standard genome sequencing and annotation.</title>
        <authorList>
            <consortium name="The Broad Institute Genomics Platform"/>
            <consortium name="The Broad Institute Genome Sequencing Center for Infectious Disease"/>
            <person name="Wu L."/>
            <person name="Ma J."/>
        </authorList>
    </citation>
    <scope>NUCLEOTIDE SEQUENCE [LARGE SCALE GENOMIC DNA]</scope>
    <source>
        <strain evidence="3">KCTC 52232</strain>
    </source>
</reference>
<organism evidence="2 3">
    <name type="scientific">Mucilaginibacter antarcticus</name>
    <dbReference type="NCBI Taxonomy" id="1855725"/>
    <lineage>
        <taxon>Bacteria</taxon>
        <taxon>Pseudomonadati</taxon>
        <taxon>Bacteroidota</taxon>
        <taxon>Sphingobacteriia</taxon>
        <taxon>Sphingobacteriales</taxon>
        <taxon>Sphingobacteriaceae</taxon>
        <taxon>Mucilaginibacter</taxon>
    </lineage>
</organism>
<evidence type="ECO:0008006" key="4">
    <source>
        <dbReference type="Google" id="ProtNLM"/>
    </source>
</evidence>
<dbReference type="RefSeq" id="WP_377129374.1">
    <property type="nucleotide sequence ID" value="NZ_JBHUON010000020.1"/>
</dbReference>
<sequence length="177" mass="20316">MTKAYYFPTVRAIITGILLLLIGLSPIYGVMLIDHSVTAGIVFFVQGFFRFPEIILVIIFLVMIISGILYLINARKILRLKLEETGVYYMPFAESAPAKYKPIFNMFFLKERLKFIPYSDITCADYKVDKRWGDFVSIKLKNGQSVRLLSAPFTMADKKEVVAMINSKTNDRDQLHL</sequence>
<gene>
    <name evidence="2" type="ORF">ACFSYC_15305</name>
</gene>